<dbReference type="KEGG" id="vg:54998165"/>
<keyword evidence="2" id="KW-1185">Reference proteome</keyword>
<dbReference type="GO" id="GO:0005198">
    <property type="term" value="F:structural molecule activity"/>
    <property type="evidence" value="ECO:0007669"/>
    <property type="project" value="InterPro"/>
</dbReference>
<evidence type="ECO:0000313" key="2">
    <source>
        <dbReference type="Proteomes" id="UP000258104"/>
    </source>
</evidence>
<dbReference type="GeneID" id="54998165"/>
<dbReference type="InterPro" id="IPR009319">
    <property type="entry name" value="Phage_A118_VSP1"/>
</dbReference>
<dbReference type="Proteomes" id="UP000258104">
    <property type="component" value="Segment"/>
</dbReference>
<sequence length="381" mass="41200">MQDPASQQALNGAADSVESAATAVELAALGVVAAALGSITASTTYAKMRAQEARDLKAIEQALKRGNKLLKAQSGKLLDNMADATDDWAAKYYTAASKKQIKAAQNANIRPTLDAGKKANDKVIDSLCRTSVMQIVSPDGGLLPIAKAYRAHVNNAILAMSQGEQTYQTAIAKAVNDLASYGLRVRYESGATRELYAAVRTNVMDGYRVTMDGIRAAQGREFGADGVEVTAHGLCAPDHQPYQGKQYSKRDFDRLNASLDRPLVTGANCHHSTFPVILGVSSDKYTDDQLQDIIDRSNAEVTFNGLSGKQMTMSRYEATQYQRKVEAAIRRDNMASTLANDAGATTDASRRAKELTSYYKSMSKDLGLTTRIERTKAYTLS</sequence>
<name>A0A345MKC2_9CAUD</name>
<organism evidence="1 2">
    <name type="scientific">Eggerthella phage PMBT5</name>
    <dbReference type="NCBI Taxonomy" id="2283015"/>
    <lineage>
        <taxon>Viruses</taxon>
        <taxon>Duplodnaviria</taxon>
        <taxon>Heunggongvirae</taxon>
        <taxon>Uroviricota</taxon>
        <taxon>Caudoviricetes</taxon>
        <taxon>Lentavirus</taxon>
        <taxon>Lentavirus PMBT5</taxon>
    </lineage>
</organism>
<dbReference type="RefSeq" id="YP_009807287.1">
    <property type="nucleotide sequence ID" value="NC_048022.1"/>
</dbReference>
<protein>
    <submittedName>
        <fullName evidence="1">Minor capsid protein</fullName>
    </submittedName>
</protein>
<accession>A0A345MKC2</accession>
<dbReference type="Pfam" id="PF06152">
    <property type="entry name" value="Phage_min_cap2"/>
    <property type="match status" value="1"/>
</dbReference>
<evidence type="ECO:0000313" key="1">
    <source>
        <dbReference type="EMBL" id="AXH71785.1"/>
    </source>
</evidence>
<reference evidence="1 2" key="1">
    <citation type="submission" date="2018-07" db="EMBL/GenBank/DDBJ databases">
        <title>Complete genome of the first Eggerthella lenta phage.</title>
        <authorList>
            <person name="Koberg S."/>
            <person name="Brinks E."/>
        </authorList>
    </citation>
    <scope>NUCLEOTIDE SEQUENCE [LARGE SCALE GENOMIC DNA]</scope>
</reference>
<proteinExistence type="predicted"/>
<dbReference type="EMBL" id="MH626557">
    <property type="protein sequence ID" value="AXH71785.1"/>
    <property type="molecule type" value="Genomic_DNA"/>
</dbReference>